<feature type="domain" description="TRAF1-6 MATH" evidence="1">
    <location>
        <begin position="160"/>
        <end position="207"/>
    </location>
</feature>
<dbReference type="AlphaFoldDB" id="A0AAE0STV5"/>
<dbReference type="PANTHER" id="PTHR10131:SF94">
    <property type="entry name" value="TNF RECEPTOR-ASSOCIATED FACTOR 4"/>
    <property type="match status" value="1"/>
</dbReference>
<evidence type="ECO:0000313" key="2">
    <source>
        <dbReference type="EMBL" id="KAK3597836.1"/>
    </source>
</evidence>
<dbReference type="PANTHER" id="PTHR10131">
    <property type="entry name" value="TNF RECEPTOR ASSOCIATED FACTOR"/>
    <property type="match status" value="1"/>
</dbReference>
<reference evidence="2" key="3">
    <citation type="submission" date="2023-05" db="EMBL/GenBank/DDBJ databases">
        <authorList>
            <person name="Smith C.H."/>
        </authorList>
    </citation>
    <scope>NUCLEOTIDE SEQUENCE</scope>
    <source>
        <strain evidence="2">CHS0354</strain>
        <tissue evidence="2">Mantle</tissue>
    </source>
</reference>
<comment type="caution">
    <text evidence="2">The sequence shown here is derived from an EMBL/GenBank/DDBJ whole genome shotgun (WGS) entry which is preliminary data.</text>
</comment>
<proteinExistence type="predicted"/>
<dbReference type="Gene3D" id="2.60.210.10">
    <property type="entry name" value="Apoptosis, Tumor Necrosis Factor Receptor Associated Protein 2, Chain A"/>
    <property type="match status" value="1"/>
</dbReference>
<organism evidence="2 3">
    <name type="scientific">Potamilus streckersoni</name>
    <dbReference type="NCBI Taxonomy" id="2493646"/>
    <lineage>
        <taxon>Eukaryota</taxon>
        <taxon>Metazoa</taxon>
        <taxon>Spiralia</taxon>
        <taxon>Lophotrochozoa</taxon>
        <taxon>Mollusca</taxon>
        <taxon>Bivalvia</taxon>
        <taxon>Autobranchia</taxon>
        <taxon>Heteroconchia</taxon>
        <taxon>Palaeoheterodonta</taxon>
        <taxon>Unionida</taxon>
        <taxon>Unionoidea</taxon>
        <taxon>Unionidae</taxon>
        <taxon>Ambleminae</taxon>
        <taxon>Lampsilini</taxon>
        <taxon>Potamilus</taxon>
    </lineage>
</organism>
<dbReference type="Pfam" id="PF21355">
    <property type="entry name" value="TRAF-mep_MATH"/>
    <property type="match status" value="1"/>
</dbReference>
<reference evidence="2" key="1">
    <citation type="journal article" date="2021" name="Genome Biol. Evol.">
        <title>A High-Quality Reference Genome for a Parasitic Bivalve with Doubly Uniparental Inheritance (Bivalvia: Unionida).</title>
        <authorList>
            <person name="Smith C.H."/>
        </authorList>
    </citation>
    <scope>NUCLEOTIDE SEQUENCE</scope>
    <source>
        <strain evidence="2">CHS0354</strain>
    </source>
</reference>
<dbReference type="InterPro" id="IPR008974">
    <property type="entry name" value="TRAF-like"/>
</dbReference>
<accession>A0AAE0STV5</accession>
<reference evidence="2" key="2">
    <citation type="journal article" date="2021" name="Genome Biol. Evol.">
        <title>Developing a high-quality reference genome for a parasitic bivalve with doubly uniparental inheritance (Bivalvia: Unionida).</title>
        <authorList>
            <person name="Smith C.H."/>
        </authorList>
    </citation>
    <scope>NUCLEOTIDE SEQUENCE</scope>
    <source>
        <strain evidence="2">CHS0354</strain>
        <tissue evidence="2">Mantle</tissue>
    </source>
</reference>
<dbReference type="SUPFAM" id="SSF49599">
    <property type="entry name" value="TRAF domain-like"/>
    <property type="match status" value="1"/>
</dbReference>
<dbReference type="GO" id="GO:0043122">
    <property type="term" value="P:regulation of canonical NF-kappaB signal transduction"/>
    <property type="evidence" value="ECO:0007669"/>
    <property type="project" value="TreeGrafter"/>
</dbReference>
<evidence type="ECO:0000313" key="3">
    <source>
        <dbReference type="Proteomes" id="UP001195483"/>
    </source>
</evidence>
<sequence length="207" mass="24070">MDFLILRQCKYHCIGCNFTASSEEVTHHESCDHKHHLELIVIFMFNSDLQTLKTSNRLQEFSSDLRYRMQQLEMRHRSVTALEQGREREAVIVARLEEMEAAVRDIRSSYTFADPMASHLELANHGSSIAEQNVEVSTNTITIHRYEEERQRAMTYSHYVINSSPFFTSNGYKMCSRIYLNGHGIGTERCMTVFFVIMRGEDDAFLP</sequence>
<dbReference type="Proteomes" id="UP001195483">
    <property type="component" value="Unassembled WGS sequence"/>
</dbReference>
<evidence type="ECO:0000259" key="1">
    <source>
        <dbReference type="Pfam" id="PF21355"/>
    </source>
</evidence>
<keyword evidence="3" id="KW-1185">Reference proteome</keyword>
<dbReference type="InterPro" id="IPR049342">
    <property type="entry name" value="TRAF1-6_MATH_dom"/>
</dbReference>
<gene>
    <name evidence="2" type="ORF">CHS0354_029404</name>
</gene>
<dbReference type="EMBL" id="JAEAOA010001763">
    <property type="protein sequence ID" value="KAK3597836.1"/>
    <property type="molecule type" value="Genomic_DNA"/>
</dbReference>
<name>A0AAE0STV5_9BIVA</name>
<protein>
    <recommendedName>
        <fullName evidence="1">TRAF1-6 MATH domain-containing protein</fullName>
    </recommendedName>
</protein>